<dbReference type="PANTHER" id="PTHR42705">
    <property type="entry name" value="BIFUNCTIONAL NON-HOMOLOGOUS END JOINING PROTEIN LIGD"/>
    <property type="match status" value="1"/>
</dbReference>
<dbReference type="NCBIfam" id="NF007211">
    <property type="entry name" value="PRK09633.1"/>
    <property type="match status" value="1"/>
</dbReference>
<dbReference type="GO" id="GO:0003910">
    <property type="term" value="F:DNA ligase (ATP) activity"/>
    <property type="evidence" value="ECO:0007669"/>
    <property type="project" value="UniProtKB-EC"/>
</dbReference>
<dbReference type="Gene3D" id="3.90.920.10">
    <property type="entry name" value="DNA primase, PRIM domain"/>
    <property type="match status" value="1"/>
</dbReference>
<dbReference type="PROSITE" id="PS00333">
    <property type="entry name" value="DNA_LIGASE_A2"/>
    <property type="match status" value="1"/>
</dbReference>
<evidence type="ECO:0000256" key="2">
    <source>
        <dbReference type="ARBA" id="ARBA00049990"/>
    </source>
</evidence>
<dbReference type="PANTHER" id="PTHR42705:SF2">
    <property type="entry name" value="BIFUNCTIONAL NON-HOMOLOGOUS END JOINING PROTEIN LIGD"/>
    <property type="match status" value="1"/>
</dbReference>
<feature type="domain" description="ATP-dependent DNA ligase family profile" evidence="3">
    <location>
        <begin position="115"/>
        <end position="248"/>
    </location>
</feature>
<gene>
    <name evidence="4" type="ORF">JOC94_003391</name>
</gene>
<keyword evidence="5" id="KW-1185">Reference proteome</keyword>
<dbReference type="Pfam" id="PF21686">
    <property type="entry name" value="LigD_Prim-Pol"/>
    <property type="match status" value="1"/>
</dbReference>
<dbReference type="EC" id="6.5.1.1" evidence="4"/>
<dbReference type="Pfam" id="PF01068">
    <property type="entry name" value="DNA_ligase_A_M"/>
    <property type="match status" value="1"/>
</dbReference>
<evidence type="ECO:0000256" key="1">
    <source>
        <dbReference type="ARBA" id="ARBA00049981"/>
    </source>
</evidence>
<comment type="caution">
    <text evidence="4">The sequence shown here is derived from an EMBL/GenBank/DDBJ whole genome shotgun (WGS) entry which is preliminary data.</text>
</comment>
<name>A0ABS2RCS7_9BACI</name>
<dbReference type="Proteomes" id="UP000823485">
    <property type="component" value="Unassembled WGS sequence"/>
</dbReference>
<evidence type="ECO:0000313" key="4">
    <source>
        <dbReference type="EMBL" id="MBM7716371.1"/>
    </source>
</evidence>
<dbReference type="InterPro" id="IPR012310">
    <property type="entry name" value="DNA_ligase_ATP-dep_cent"/>
</dbReference>
<comment type="similarity">
    <text evidence="1">In the C-terminal section; belongs to the ATP-dependent DNA ligase family.</text>
</comment>
<dbReference type="EMBL" id="JAFBFH010000026">
    <property type="protein sequence ID" value="MBM7716371.1"/>
    <property type="molecule type" value="Genomic_DNA"/>
</dbReference>
<dbReference type="InterPro" id="IPR052171">
    <property type="entry name" value="NHEJ_LigD"/>
</dbReference>
<dbReference type="RefSeq" id="WP_077113405.1">
    <property type="nucleotide sequence ID" value="NZ_JAFBFH010000026.1"/>
</dbReference>
<dbReference type="InterPro" id="IPR016059">
    <property type="entry name" value="DNA_ligase_ATP-dep_CS"/>
</dbReference>
<dbReference type="Gene3D" id="3.30.470.30">
    <property type="entry name" value="DNA ligase/mRNA capping enzyme"/>
    <property type="match status" value="1"/>
</dbReference>
<dbReference type="CDD" id="cd07906">
    <property type="entry name" value="Adenylation_DNA_ligase_LigD_LigC"/>
    <property type="match status" value="1"/>
</dbReference>
<dbReference type="InterPro" id="IPR014143">
    <property type="entry name" value="NHEJ_ligase_prk"/>
</dbReference>
<evidence type="ECO:0000259" key="3">
    <source>
        <dbReference type="PROSITE" id="PS50160"/>
    </source>
</evidence>
<dbReference type="InterPro" id="IPR014145">
    <property type="entry name" value="LigD_pol_dom"/>
</dbReference>
<protein>
    <submittedName>
        <fullName evidence="4">Bifunctional non-homologous end joining protein LigD</fullName>
        <ecNumber evidence="4">6.5.1.1</ecNumber>
    </submittedName>
</protein>
<dbReference type="SUPFAM" id="SSF56091">
    <property type="entry name" value="DNA ligase/mRNA capping enzyme, catalytic domain"/>
    <property type="match status" value="1"/>
</dbReference>
<proteinExistence type="inferred from homology"/>
<dbReference type="NCBIfam" id="TIGR02778">
    <property type="entry name" value="ligD_pol"/>
    <property type="match status" value="1"/>
</dbReference>
<evidence type="ECO:0000313" key="5">
    <source>
        <dbReference type="Proteomes" id="UP000823485"/>
    </source>
</evidence>
<accession>A0ABS2RCS7</accession>
<keyword evidence="4" id="KW-0436">Ligase</keyword>
<sequence length="608" mass="70892">MKPMLPSLSFDPPGYGKWRYEIKYDGYRAILEWNEDAIHLWSRNGKDLLPQFPEISRFLQSQTDLFASSFPLMLDGELVILENQYKANFQKLQQRGRMGSKERIMHEATAWPCRYLVFDLLVLNGKSMTDHPYMERKSTLQKLFKTAAFPMSPNPGDKKLCQYVPAFHSLKDAIQIAKDYDGEGIVAKEPQSSWEAGRRTSSWLKIKNWKTVSCFITAMDEQNNYFFVGVWKGEAIFPLGQFLFNLDAHTKTALITTIRQNYVQREGTKLVVKPGICLDLYYLEWADGLREPHFKDLRFDLHPDDCTYEQFLLHEASFPSEVAITHPDKLLWKNNEITKLDYIRYLRKVSHLMLPFLEKRALTVIRAPHGIFGDFFYQKHKPDSAPGFVESCMIDDIDYIVCYDLKTLIWLGNQLAIEFHIPFQTITTNFVSEIVFDLDPPDRSKFPLAVRAATLLKKILDEFNLHSFVKMSGNKGLQVYIPLPEDQFTWEDTRTFTSFIAEFLVQYDPDSFTIERLKKNRGERLYIDFIQHAEGKTIIAPYSMRKNESGLVAAPLQWKELTDKLVPDHFTIQTVLERIKQIEDPFAHFFTCKENQPFKQALQRLKKG</sequence>
<reference evidence="4 5" key="1">
    <citation type="submission" date="2021-01" db="EMBL/GenBank/DDBJ databases">
        <title>Genomic Encyclopedia of Type Strains, Phase IV (KMG-IV): sequencing the most valuable type-strain genomes for metagenomic binning, comparative biology and taxonomic classification.</title>
        <authorList>
            <person name="Goeker M."/>
        </authorList>
    </citation>
    <scope>NUCLEOTIDE SEQUENCE [LARGE SCALE GENOMIC DNA]</scope>
    <source>
        <strain evidence="4 5">DSM 105453</strain>
    </source>
</reference>
<dbReference type="NCBIfam" id="TIGR02776">
    <property type="entry name" value="NHEJ_ligase_prk"/>
    <property type="match status" value="1"/>
</dbReference>
<dbReference type="PROSITE" id="PS50160">
    <property type="entry name" value="DNA_LIGASE_A3"/>
    <property type="match status" value="1"/>
</dbReference>
<comment type="similarity">
    <text evidence="2">In the N-terminal section; belongs to the LigD polymerase family.</text>
</comment>
<organism evidence="4 5">
    <name type="scientific">Siminovitchia thermophila</name>
    <dbReference type="NCBI Taxonomy" id="1245522"/>
    <lineage>
        <taxon>Bacteria</taxon>
        <taxon>Bacillati</taxon>
        <taxon>Bacillota</taxon>
        <taxon>Bacilli</taxon>
        <taxon>Bacillales</taxon>
        <taxon>Bacillaceae</taxon>
        <taxon>Siminovitchia</taxon>
    </lineage>
</organism>